<dbReference type="NCBIfam" id="TIGR00392">
    <property type="entry name" value="ileS"/>
    <property type="match status" value="1"/>
</dbReference>
<dbReference type="InterPro" id="IPR013155">
    <property type="entry name" value="M/V/L/I-tRNA-synth_anticd-bd"/>
</dbReference>
<evidence type="ECO:0000256" key="1">
    <source>
        <dbReference type="ARBA" id="ARBA00004496"/>
    </source>
</evidence>
<evidence type="ECO:0000313" key="16">
    <source>
        <dbReference type="EMBL" id="AIF66300.1"/>
    </source>
</evidence>
<keyword evidence="7 12" id="KW-0067">ATP-binding</keyword>
<evidence type="ECO:0000256" key="3">
    <source>
        <dbReference type="ARBA" id="ARBA00011245"/>
    </source>
</evidence>
<dbReference type="InterPro" id="IPR001412">
    <property type="entry name" value="aa-tRNA-synth_I_CS"/>
</dbReference>
<keyword evidence="4 12" id="KW-0963">Cytoplasm</keyword>
<evidence type="ECO:0000259" key="15">
    <source>
        <dbReference type="Pfam" id="PF08264"/>
    </source>
</evidence>
<comment type="subunit">
    <text evidence="3 12">Monomer.</text>
</comment>
<dbReference type="PROSITE" id="PS00178">
    <property type="entry name" value="AA_TRNA_LIGASE_I"/>
    <property type="match status" value="1"/>
</dbReference>
<dbReference type="Pfam" id="PF00133">
    <property type="entry name" value="tRNA-synt_1"/>
    <property type="match status" value="1"/>
</dbReference>
<dbReference type="InterPro" id="IPR009080">
    <property type="entry name" value="tRNAsynth_Ia_anticodon-bd"/>
</dbReference>
<dbReference type="InterPro" id="IPR014729">
    <property type="entry name" value="Rossmann-like_a/b/a_fold"/>
</dbReference>
<dbReference type="SUPFAM" id="SSF47323">
    <property type="entry name" value="Anticodon-binding domain of a subclass of class I aminoacyl-tRNA synthetases"/>
    <property type="match status" value="1"/>
</dbReference>
<evidence type="ECO:0000256" key="4">
    <source>
        <dbReference type="ARBA" id="ARBA00022490"/>
    </source>
</evidence>
<feature type="domain" description="Zinc finger FPG/IleRS-type" evidence="14">
    <location>
        <begin position="883"/>
        <end position="909"/>
    </location>
</feature>
<dbReference type="PANTHER" id="PTHR42765">
    <property type="entry name" value="SOLEUCYL-TRNA SYNTHETASE"/>
    <property type="match status" value="1"/>
</dbReference>
<reference evidence="16 17" key="1">
    <citation type="submission" date="2014-07" db="EMBL/GenBank/DDBJ databases">
        <title>Complete genome sequence of a moderately halophilic bacterium Terribacillus aidingensis MP602, isolated from Cryptomeria fortunei in Tianmu mountain in China.</title>
        <authorList>
            <person name="Wang Y."/>
            <person name="Lu P."/>
            <person name="Zhang L."/>
        </authorList>
    </citation>
    <scope>NUCLEOTIDE SEQUENCE [LARGE SCALE GENOMIC DNA]</scope>
    <source>
        <strain evidence="16 17">MP602</strain>
    </source>
</reference>
<dbReference type="GO" id="GO:0000049">
    <property type="term" value="F:tRNA binding"/>
    <property type="evidence" value="ECO:0007669"/>
    <property type="project" value="InterPro"/>
</dbReference>
<evidence type="ECO:0000313" key="17">
    <source>
        <dbReference type="Proteomes" id="UP000027980"/>
    </source>
</evidence>
<comment type="function">
    <text evidence="10 12">Catalyzes the attachment of isoleucine to tRNA(Ile). As IleRS can inadvertently accommodate and process structurally similar amino acids such as valine, to avoid such errors it has two additional distinct tRNA(Ile)-dependent editing activities. One activity is designated as 'pretransfer' editing and involves the hydrolysis of activated Val-AMP. The other activity is designated 'posttransfer' editing and involves deacylation of mischarged Val-tRNA(Ile).</text>
</comment>
<dbReference type="Proteomes" id="UP000027980">
    <property type="component" value="Chromosome"/>
</dbReference>
<evidence type="ECO:0000256" key="10">
    <source>
        <dbReference type="ARBA" id="ARBA00025217"/>
    </source>
</evidence>
<dbReference type="InterPro" id="IPR010663">
    <property type="entry name" value="Znf_FPG/IleRS"/>
</dbReference>
<evidence type="ECO:0000259" key="13">
    <source>
        <dbReference type="Pfam" id="PF00133"/>
    </source>
</evidence>
<feature type="binding site" evidence="12">
    <location>
        <position position="887"/>
    </location>
    <ligand>
        <name>Zn(2+)</name>
        <dbReference type="ChEBI" id="CHEBI:29105"/>
    </ligand>
</feature>
<evidence type="ECO:0000256" key="5">
    <source>
        <dbReference type="ARBA" id="ARBA00022598"/>
    </source>
</evidence>
<keyword evidence="8 12" id="KW-0648">Protein biosynthesis</keyword>
<gene>
    <name evidence="12 16" type="primary">ileS</name>
    <name evidence="16" type="ORF">GZ22_06470</name>
</gene>
<feature type="binding site" evidence="12">
    <location>
        <position position="552"/>
    </location>
    <ligand>
        <name>L-isoleucyl-5'-AMP</name>
        <dbReference type="ChEBI" id="CHEBI:178002"/>
    </ligand>
</feature>
<dbReference type="EMBL" id="CP008876">
    <property type="protein sequence ID" value="AIF66300.1"/>
    <property type="molecule type" value="Genomic_DNA"/>
</dbReference>
<feature type="binding site" evidence="12">
    <location>
        <position position="596"/>
    </location>
    <ligand>
        <name>ATP</name>
        <dbReference type="ChEBI" id="CHEBI:30616"/>
    </ligand>
</feature>
<dbReference type="GO" id="GO:0006428">
    <property type="term" value="P:isoleucyl-tRNA aminoacylation"/>
    <property type="evidence" value="ECO:0007669"/>
    <property type="project" value="UniProtKB-UniRule"/>
</dbReference>
<dbReference type="Gene3D" id="1.10.10.830">
    <property type="entry name" value="Ile-tRNA synthetase CP2 domain-like"/>
    <property type="match status" value="1"/>
</dbReference>
<dbReference type="Pfam" id="PF06827">
    <property type="entry name" value="zf-FPG_IleRS"/>
    <property type="match status" value="1"/>
</dbReference>
<comment type="subcellular location">
    <subcellularLocation>
        <location evidence="1 12">Cytoplasm</location>
    </subcellularLocation>
</comment>
<comment type="similarity">
    <text evidence="2 12">Belongs to the class-I aminoacyl-tRNA synthetase family. IleS type 1 subfamily.</text>
</comment>
<protein>
    <recommendedName>
        <fullName evidence="12">Isoleucine--tRNA ligase</fullName>
        <ecNumber evidence="12">6.1.1.5</ecNumber>
    </recommendedName>
    <alternativeName>
        <fullName evidence="12">Isoleucyl-tRNA synthetase</fullName>
        <shortName evidence="12">IleRS</shortName>
    </alternativeName>
</protein>
<dbReference type="PRINTS" id="PR00984">
    <property type="entry name" value="TRNASYNTHILE"/>
</dbReference>
<comment type="catalytic activity">
    <reaction evidence="11 12">
        <text>tRNA(Ile) + L-isoleucine + ATP = L-isoleucyl-tRNA(Ile) + AMP + diphosphate</text>
        <dbReference type="Rhea" id="RHEA:11060"/>
        <dbReference type="Rhea" id="RHEA-COMP:9666"/>
        <dbReference type="Rhea" id="RHEA-COMP:9695"/>
        <dbReference type="ChEBI" id="CHEBI:30616"/>
        <dbReference type="ChEBI" id="CHEBI:33019"/>
        <dbReference type="ChEBI" id="CHEBI:58045"/>
        <dbReference type="ChEBI" id="CHEBI:78442"/>
        <dbReference type="ChEBI" id="CHEBI:78528"/>
        <dbReference type="ChEBI" id="CHEBI:456215"/>
        <dbReference type="EC" id="6.1.1.5"/>
    </reaction>
</comment>
<dbReference type="CDD" id="cd00818">
    <property type="entry name" value="IleRS_core"/>
    <property type="match status" value="1"/>
</dbReference>
<feature type="binding site" evidence="12">
    <location>
        <position position="907"/>
    </location>
    <ligand>
        <name>Zn(2+)</name>
        <dbReference type="ChEBI" id="CHEBI:29105"/>
    </ligand>
</feature>
<dbReference type="OrthoDB" id="9810365at2"/>
<dbReference type="CDD" id="cd07960">
    <property type="entry name" value="Anticodon_Ia_Ile_BEm"/>
    <property type="match status" value="1"/>
</dbReference>
<dbReference type="FunFam" id="1.10.730.20:FF:000001">
    <property type="entry name" value="Isoleucine--tRNA ligase"/>
    <property type="match status" value="1"/>
</dbReference>
<dbReference type="Pfam" id="PF08264">
    <property type="entry name" value="Anticodon_1"/>
    <property type="match status" value="1"/>
</dbReference>
<accession>A0A075LI17</accession>
<feature type="domain" description="Methionyl/Valyl/Leucyl/Isoleucyl-tRNA synthetase anticodon-binding" evidence="15">
    <location>
        <begin position="676"/>
        <end position="829"/>
    </location>
</feature>
<evidence type="ECO:0000256" key="2">
    <source>
        <dbReference type="ARBA" id="ARBA00006887"/>
    </source>
</evidence>
<dbReference type="InterPro" id="IPR002300">
    <property type="entry name" value="aa-tRNA-synth_Ia"/>
</dbReference>
<evidence type="ECO:0000256" key="12">
    <source>
        <dbReference type="HAMAP-Rule" id="MF_02002"/>
    </source>
</evidence>
<evidence type="ECO:0000256" key="9">
    <source>
        <dbReference type="ARBA" id="ARBA00023146"/>
    </source>
</evidence>
<feature type="binding site" evidence="12">
    <location>
        <position position="884"/>
    </location>
    <ligand>
        <name>Zn(2+)</name>
        <dbReference type="ChEBI" id="CHEBI:29105"/>
    </ligand>
</feature>
<dbReference type="HAMAP" id="MF_02002">
    <property type="entry name" value="Ile_tRNA_synth_type1"/>
    <property type="match status" value="1"/>
</dbReference>
<comment type="domain">
    <text evidence="12">IleRS has two distinct active sites: one for aminoacylation and one for editing. The misactivated valine is translocated from the active site to the editing site, which sterically excludes the correctly activated isoleucine. The single editing site contains two valyl binding pockets, one specific for each substrate (Val-AMP or Val-tRNA(Ile)).</text>
</comment>
<dbReference type="GO" id="GO:0005524">
    <property type="term" value="F:ATP binding"/>
    <property type="evidence" value="ECO:0007669"/>
    <property type="project" value="UniProtKB-UniRule"/>
</dbReference>
<feature type="short sequence motif" description="'HIGH' region" evidence="12">
    <location>
        <begin position="57"/>
        <end position="67"/>
    </location>
</feature>
<dbReference type="Gene3D" id="3.90.740.10">
    <property type="entry name" value="Valyl/Leucyl/Isoleucyl-tRNA synthetase, editing domain"/>
    <property type="match status" value="1"/>
</dbReference>
<dbReference type="AlphaFoldDB" id="A0A075LI17"/>
<dbReference type="InterPro" id="IPR002301">
    <property type="entry name" value="Ile-tRNA-ligase"/>
</dbReference>
<keyword evidence="9 12" id="KW-0030">Aminoacyl-tRNA synthetase</keyword>
<sequence>MDYKETLLMPETAFPMRGNLPNKEPKMQQEWEEQNIYKKVQERTEGRPLFVLHDGPPYANGDLHMGHALNKVLKDFIVRYKSMSGFHAPYVPGWDTHGLPIEQALTKKKVDRKKMTVAEFRRLCAEYAMQQINNQRTQFKQLGVRGDWDNPYITLTKDYEAAQIKVFGEMAERGYIYKGMKPVYWSPSSESALAEAEIEYQDKRSASIYVAFQVKDGKNLFQGDEKFIIWTTTPWTLPANVAISLHPEVTYVVAQVGKEKYVVAEDLLSNVTETLEWSSPEVLKTFKGKEAEYVTTQHPFYDRESLIILGEHVTTDSGTGCVHTAPGHGEEDFFASQKYKLPIISPLDDKGVFTSEAPGFEGVFYDTANKEITELLEEKGALLKLEFFTHSYPHDWRTKKPVIYRATAQWFASIKAFREQIIEQIKEVEWFPKWGETRLYNMFRDREDWCISRQRAWGVPIPVFYGENGEPIITQETIQHVSDLFLEHGSNIWFEREAKDLLPEGFTSEHSPNGIFTKETDIMDVWFDSGSSHQGVLVNRPELQRPADLYLEGSDQYRGWFNSSLTTAVAVTGKAPYKAVLSHGFALDGKGKKMSKSLGNIVVPAKIMKQYGADILRLWVASVDYQSDVRISDEIIKQTSEGYRKIRNTFRFLLANLHDFDPAKDSVAHADMVEVDRYMLAKLSDLTKHVRASYDKYEFADVYSAILSFCSVELSAFYLDFGKDILYIEAADHPARRSIQTAYYEIVKSLLQMLAPILAHTTEEAWSYIPGEKAESIQLSDFPEAVEIADHDELLTKWDHFIKVRDDVLKALEIARSEKVIGKSLESKLTIVAKDDETKQLLQGIDNLHQLLIVSEANVVDSDADAADYEHVAVRVEKHPADRCERCWVASDTVGQDEKHPELCSRCASIVEAHYHA</sequence>
<evidence type="ECO:0000259" key="14">
    <source>
        <dbReference type="Pfam" id="PF06827"/>
    </source>
</evidence>
<keyword evidence="12" id="KW-0862">Zinc</keyword>
<dbReference type="RefSeq" id="WP_038559997.1">
    <property type="nucleotide sequence ID" value="NZ_CP008876.1"/>
</dbReference>
<dbReference type="InterPro" id="IPR009008">
    <property type="entry name" value="Val/Leu/Ile-tRNA-synth_edit"/>
</dbReference>
<evidence type="ECO:0000256" key="7">
    <source>
        <dbReference type="ARBA" id="ARBA00022840"/>
    </source>
</evidence>
<dbReference type="SUPFAM" id="SSF52374">
    <property type="entry name" value="Nucleotidylyl transferase"/>
    <property type="match status" value="1"/>
</dbReference>
<comment type="cofactor">
    <cofactor evidence="12">
        <name>Zn(2+)</name>
        <dbReference type="ChEBI" id="CHEBI:29105"/>
    </cofactor>
    <text evidence="12">Binds 1 zinc ion per subunit.</text>
</comment>
<feature type="short sequence motif" description="'KMSKS' region" evidence="12">
    <location>
        <begin position="593"/>
        <end position="597"/>
    </location>
</feature>
<keyword evidence="6 12" id="KW-0547">Nucleotide-binding</keyword>
<dbReference type="GO" id="GO:0005829">
    <property type="term" value="C:cytosol"/>
    <property type="evidence" value="ECO:0007669"/>
    <property type="project" value="TreeGrafter"/>
</dbReference>
<dbReference type="FunFam" id="3.90.740.10:FF:000006">
    <property type="entry name" value="Isoleucine--tRNA ligase"/>
    <property type="match status" value="1"/>
</dbReference>
<dbReference type="PANTHER" id="PTHR42765:SF1">
    <property type="entry name" value="ISOLEUCINE--TRNA LIGASE, MITOCHONDRIAL"/>
    <property type="match status" value="1"/>
</dbReference>
<proteinExistence type="inferred from homology"/>
<dbReference type="Gene3D" id="1.10.730.20">
    <property type="match status" value="1"/>
</dbReference>
<dbReference type="Gene3D" id="3.40.50.620">
    <property type="entry name" value="HUPs"/>
    <property type="match status" value="2"/>
</dbReference>
<evidence type="ECO:0000256" key="11">
    <source>
        <dbReference type="ARBA" id="ARBA00048359"/>
    </source>
</evidence>
<feature type="binding site" evidence="12">
    <location>
        <position position="904"/>
    </location>
    <ligand>
        <name>Zn(2+)</name>
        <dbReference type="ChEBI" id="CHEBI:29105"/>
    </ligand>
</feature>
<evidence type="ECO:0000256" key="8">
    <source>
        <dbReference type="ARBA" id="ARBA00022917"/>
    </source>
</evidence>
<name>A0A075LI17_9BACI</name>
<dbReference type="FunFam" id="1.10.10.830:FF:000001">
    <property type="entry name" value="Isoleucine--tRNA ligase"/>
    <property type="match status" value="1"/>
</dbReference>
<dbReference type="GO" id="GO:0004822">
    <property type="term" value="F:isoleucine-tRNA ligase activity"/>
    <property type="evidence" value="ECO:0007669"/>
    <property type="project" value="UniProtKB-UniRule"/>
</dbReference>
<dbReference type="GO" id="GO:0002161">
    <property type="term" value="F:aminoacyl-tRNA deacylase activity"/>
    <property type="evidence" value="ECO:0007669"/>
    <property type="project" value="InterPro"/>
</dbReference>
<dbReference type="InterPro" id="IPR023585">
    <property type="entry name" value="Ile-tRNA-ligase_type1"/>
</dbReference>
<feature type="domain" description="Aminoacyl-tRNA synthetase class Ia" evidence="13">
    <location>
        <begin position="27"/>
        <end position="632"/>
    </location>
</feature>
<dbReference type="SUPFAM" id="SSF50677">
    <property type="entry name" value="ValRS/IleRS/LeuRS editing domain"/>
    <property type="match status" value="1"/>
</dbReference>
<dbReference type="InterPro" id="IPR033708">
    <property type="entry name" value="Anticodon_Ile_BEm"/>
</dbReference>
<dbReference type="HOGENOM" id="CLU_001493_7_2_9"/>
<dbReference type="EC" id="6.1.1.5" evidence="12"/>
<keyword evidence="5 12" id="KW-0436">Ligase</keyword>
<organism evidence="16 17">
    <name type="scientific">Terribacillus saccharophilus</name>
    <dbReference type="NCBI Taxonomy" id="361277"/>
    <lineage>
        <taxon>Bacteria</taxon>
        <taxon>Bacillati</taxon>
        <taxon>Bacillota</taxon>
        <taxon>Bacilli</taxon>
        <taxon>Bacillales</taxon>
        <taxon>Bacillaceae</taxon>
        <taxon>Terribacillus</taxon>
    </lineage>
</organism>
<dbReference type="GO" id="GO:0008270">
    <property type="term" value="F:zinc ion binding"/>
    <property type="evidence" value="ECO:0007669"/>
    <property type="project" value="UniProtKB-UniRule"/>
</dbReference>
<dbReference type="GeneID" id="34221306"/>
<keyword evidence="12" id="KW-0479">Metal-binding</keyword>
<dbReference type="FunFam" id="3.40.50.620:FF:000152">
    <property type="entry name" value="Isoleucine--tRNA ligase"/>
    <property type="match status" value="1"/>
</dbReference>
<dbReference type="InterPro" id="IPR050081">
    <property type="entry name" value="Ile-tRNA_ligase"/>
</dbReference>
<dbReference type="KEGG" id="tap:GZ22_06470"/>
<evidence type="ECO:0000256" key="6">
    <source>
        <dbReference type="ARBA" id="ARBA00022741"/>
    </source>
</evidence>